<protein>
    <recommendedName>
        <fullName evidence="16">Sensory/regulatory protein RpfC</fullName>
        <ecNumber evidence="3">2.7.13.3</ecNumber>
    </recommendedName>
</protein>
<feature type="domain" description="HPt" evidence="25">
    <location>
        <begin position="1148"/>
        <end position="1247"/>
    </location>
</feature>
<dbReference type="InterPro" id="IPR001789">
    <property type="entry name" value="Sig_transdc_resp-reg_receiver"/>
</dbReference>
<reference evidence="27" key="1">
    <citation type="journal article" date="2019" name="Int. J. Syst. Evol. Microbiol.">
        <title>The Global Catalogue of Microorganisms (GCM) 10K type strain sequencing project: providing services to taxonomists for standard genome sequencing and annotation.</title>
        <authorList>
            <consortium name="The Broad Institute Genomics Platform"/>
            <consortium name="The Broad Institute Genome Sequencing Center for Infectious Disease"/>
            <person name="Wu L."/>
            <person name="Ma J."/>
        </authorList>
    </citation>
    <scope>NUCLEOTIDE SEQUENCE [LARGE SCALE GENOMIC DNA]</scope>
    <source>
        <strain evidence="27">NBRC 15640</strain>
    </source>
</reference>
<dbReference type="CDD" id="cd17546">
    <property type="entry name" value="REC_hyHK_CKI1_RcsC-like"/>
    <property type="match status" value="2"/>
</dbReference>
<dbReference type="InterPro" id="IPR011006">
    <property type="entry name" value="CheY-like_superfamily"/>
</dbReference>
<dbReference type="CDD" id="cd00082">
    <property type="entry name" value="HisKA"/>
    <property type="match status" value="1"/>
</dbReference>
<dbReference type="InterPro" id="IPR013767">
    <property type="entry name" value="PAS_fold"/>
</dbReference>
<dbReference type="InterPro" id="IPR036890">
    <property type="entry name" value="HATPase_C_sf"/>
</dbReference>
<evidence type="ECO:0000256" key="19">
    <source>
        <dbReference type="SAM" id="MobiDB-lite"/>
    </source>
</evidence>
<evidence type="ECO:0000256" key="2">
    <source>
        <dbReference type="ARBA" id="ARBA00004651"/>
    </source>
</evidence>
<dbReference type="Gene3D" id="1.10.287.130">
    <property type="match status" value="1"/>
</dbReference>
<comment type="subunit">
    <text evidence="15">At low DSF concentrations, interacts with RpfF.</text>
</comment>
<dbReference type="FunFam" id="3.30.565.10:FF:000010">
    <property type="entry name" value="Sensor histidine kinase RcsC"/>
    <property type="match status" value="1"/>
</dbReference>
<dbReference type="InterPro" id="IPR000014">
    <property type="entry name" value="PAS"/>
</dbReference>
<dbReference type="PROSITE" id="PS50113">
    <property type="entry name" value="PAC"/>
    <property type="match status" value="1"/>
</dbReference>
<feature type="domain" description="Response regulatory" evidence="22">
    <location>
        <begin position="980"/>
        <end position="1096"/>
    </location>
</feature>
<evidence type="ECO:0000256" key="20">
    <source>
        <dbReference type="SAM" id="Phobius"/>
    </source>
</evidence>
<feature type="transmembrane region" description="Helical" evidence="20">
    <location>
        <begin position="6"/>
        <end position="25"/>
    </location>
</feature>
<proteinExistence type="predicted"/>
<dbReference type="NCBIfam" id="TIGR00229">
    <property type="entry name" value="sensory_box"/>
    <property type="match status" value="1"/>
</dbReference>
<comment type="subcellular location">
    <subcellularLocation>
        <location evidence="2">Cell membrane</location>
        <topology evidence="2">Multi-pass membrane protein</topology>
    </subcellularLocation>
</comment>
<evidence type="ECO:0000259" key="24">
    <source>
        <dbReference type="PROSITE" id="PS50113"/>
    </source>
</evidence>
<evidence type="ECO:0000256" key="8">
    <source>
        <dbReference type="ARBA" id="ARBA00022741"/>
    </source>
</evidence>
<evidence type="ECO:0000256" key="1">
    <source>
        <dbReference type="ARBA" id="ARBA00000085"/>
    </source>
</evidence>
<dbReference type="SMART" id="SM00091">
    <property type="entry name" value="PAS"/>
    <property type="match status" value="1"/>
</dbReference>
<dbReference type="EC" id="2.7.13.3" evidence="3"/>
<dbReference type="Pfam" id="PF00512">
    <property type="entry name" value="HisKA"/>
    <property type="match status" value="1"/>
</dbReference>
<dbReference type="Gene3D" id="3.40.50.2300">
    <property type="match status" value="2"/>
</dbReference>
<evidence type="ECO:0000259" key="21">
    <source>
        <dbReference type="PROSITE" id="PS50109"/>
    </source>
</evidence>
<dbReference type="Pfam" id="PF02518">
    <property type="entry name" value="HATPase_c"/>
    <property type="match status" value="1"/>
</dbReference>
<keyword evidence="10" id="KW-0378">Hydrolase</keyword>
<evidence type="ECO:0000256" key="9">
    <source>
        <dbReference type="ARBA" id="ARBA00022777"/>
    </source>
</evidence>
<dbReference type="GO" id="GO:0016787">
    <property type="term" value="F:hydrolase activity"/>
    <property type="evidence" value="ECO:0007669"/>
    <property type="project" value="UniProtKB-KW"/>
</dbReference>
<name>A0AAV5NZI6_9VIBR</name>
<dbReference type="PANTHER" id="PTHR45339">
    <property type="entry name" value="HYBRID SIGNAL TRANSDUCTION HISTIDINE KINASE J"/>
    <property type="match status" value="1"/>
</dbReference>
<feature type="modified residue" description="Phosphohistidine" evidence="17">
    <location>
        <position position="1187"/>
    </location>
</feature>
<evidence type="ECO:0000256" key="11">
    <source>
        <dbReference type="ARBA" id="ARBA00022840"/>
    </source>
</evidence>
<feature type="transmembrane region" description="Helical" evidence="20">
    <location>
        <begin position="219"/>
        <end position="242"/>
    </location>
</feature>
<dbReference type="Gene3D" id="3.30.450.20">
    <property type="entry name" value="PAS domain"/>
    <property type="match status" value="1"/>
</dbReference>
<keyword evidence="6" id="KW-0808">Transferase</keyword>
<dbReference type="Proteomes" id="UP001156690">
    <property type="component" value="Unassembled WGS sequence"/>
</dbReference>
<evidence type="ECO:0000256" key="16">
    <source>
        <dbReference type="ARBA" id="ARBA00068150"/>
    </source>
</evidence>
<feature type="domain" description="Histidine kinase" evidence="21">
    <location>
        <begin position="599"/>
        <end position="820"/>
    </location>
</feature>
<dbReference type="Pfam" id="PF00072">
    <property type="entry name" value="Response_reg"/>
    <property type="match status" value="2"/>
</dbReference>
<evidence type="ECO:0000256" key="5">
    <source>
        <dbReference type="ARBA" id="ARBA00022553"/>
    </source>
</evidence>
<accession>A0AAV5NZI6</accession>
<dbReference type="EMBL" id="BSNX01000075">
    <property type="protein sequence ID" value="GLQ75728.1"/>
    <property type="molecule type" value="Genomic_DNA"/>
</dbReference>
<evidence type="ECO:0000256" key="6">
    <source>
        <dbReference type="ARBA" id="ARBA00022679"/>
    </source>
</evidence>
<dbReference type="PROSITE" id="PS50110">
    <property type="entry name" value="RESPONSE_REGULATORY"/>
    <property type="match status" value="2"/>
</dbReference>
<dbReference type="SUPFAM" id="SSF47384">
    <property type="entry name" value="Homodimeric domain of signal transducing histidine kinase"/>
    <property type="match status" value="1"/>
</dbReference>
<keyword evidence="14 20" id="KW-0472">Membrane</keyword>
<dbReference type="PRINTS" id="PR00344">
    <property type="entry name" value="BCTRLSENSOR"/>
</dbReference>
<evidence type="ECO:0000256" key="13">
    <source>
        <dbReference type="ARBA" id="ARBA00023012"/>
    </source>
</evidence>
<dbReference type="SUPFAM" id="SSF55785">
    <property type="entry name" value="PYP-like sensor domain (PAS domain)"/>
    <property type="match status" value="1"/>
</dbReference>
<comment type="catalytic activity">
    <reaction evidence="1">
        <text>ATP + protein L-histidine = ADP + protein N-phospho-L-histidine.</text>
        <dbReference type="EC" id="2.7.13.3"/>
    </reaction>
</comment>
<gene>
    <name evidence="26" type="ORF">GCM10007932_50910</name>
</gene>
<feature type="modified residue" description="4-aspartylphosphate" evidence="18">
    <location>
        <position position="1029"/>
    </location>
</feature>
<keyword evidence="12 20" id="KW-1133">Transmembrane helix</keyword>
<feature type="domain" description="Response regulatory" evidence="22">
    <location>
        <begin position="837"/>
        <end position="955"/>
    </location>
</feature>
<evidence type="ECO:0000313" key="26">
    <source>
        <dbReference type="EMBL" id="GLQ75728.1"/>
    </source>
</evidence>
<dbReference type="CDD" id="cd16922">
    <property type="entry name" value="HATPase_EvgS-ArcB-TorS-like"/>
    <property type="match status" value="1"/>
</dbReference>
<dbReference type="SMART" id="SM00448">
    <property type="entry name" value="REC"/>
    <property type="match status" value="2"/>
</dbReference>
<feature type="domain" description="PAS" evidence="23">
    <location>
        <begin position="456"/>
        <end position="526"/>
    </location>
</feature>
<dbReference type="InterPro" id="IPR035965">
    <property type="entry name" value="PAS-like_dom_sf"/>
</dbReference>
<keyword evidence="9 26" id="KW-0418">Kinase</keyword>
<dbReference type="InterPro" id="IPR003594">
    <property type="entry name" value="HATPase_dom"/>
</dbReference>
<dbReference type="InterPro" id="IPR004358">
    <property type="entry name" value="Sig_transdc_His_kin-like_C"/>
</dbReference>
<dbReference type="SUPFAM" id="SSF55874">
    <property type="entry name" value="ATPase domain of HSP90 chaperone/DNA topoisomerase II/histidine kinase"/>
    <property type="match status" value="1"/>
</dbReference>
<evidence type="ECO:0000256" key="12">
    <source>
        <dbReference type="ARBA" id="ARBA00022989"/>
    </source>
</evidence>
<evidence type="ECO:0000256" key="14">
    <source>
        <dbReference type="ARBA" id="ARBA00023136"/>
    </source>
</evidence>
<dbReference type="Pfam" id="PF00989">
    <property type="entry name" value="PAS"/>
    <property type="match status" value="1"/>
</dbReference>
<dbReference type="GO" id="GO:0005886">
    <property type="term" value="C:plasma membrane"/>
    <property type="evidence" value="ECO:0007669"/>
    <property type="project" value="UniProtKB-SubCell"/>
</dbReference>
<dbReference type="PROSITE" id="PS50894">
    <property type="entry name" value="HPT"/>
    <property type="match status" value="1"/>
</dbReference>
<dbReference type="PANTHER" id="PTHR45339:SF1">
    <property type="entry name" value="HYBRID SIGNAL TRANSDUCTION HISTIDINE KINASE J"/>
    <property type="match status" value="1"/>
</dbReference>
<comment type="caution">
    <text evidence="26">The sequence shown here is derived from an EMBL/GenBank/DDBJ whole genome shotgun (WGS) entry which is preliminary data.</text>
</comment>
<dbReference type="PROSITE" id="PS50109">
    <property type="entry name" value="HIS_KIN"/>
    <property type="match status" value="1"/>
</dbReference>
<evidence type="ECO:0000256" key="10">
    <source>
        <dbReference type="ARBA" id="ARBA00022801"/>
    </source>
</evidence>
<evidence type="ECO:0000259" key="25">
    <source>
        <dbReference type="PROSITE" id="PS50894"/>
    </source>
</evidence>
<dbReference type="GO" id="GO:0000155">
    <property type="term" value="F:phosphorelay sensor kinase activity"/>
    <property type="evidence" value="ECO:0007669"/>
    <property type="project" value="InterPro"/>
</dbReference>
<keyword evidence="13" id="KW-0902">Two-component regulatory system</keyword>
<dbReference type="Gene3D" id="1.20.120.160">
    <property type="entry name" value="HPT domain"/>
    <property type="match status" value="1"/>
</dbReference>
<dbReference type="InterPro" id="IPR008207">
    <property type="entry name" value="Sig_transdc_His_kin_Hpt_dom"/>
</dbReference>
<dbReference type="SUPFAM" id="SSF47226">
    <property type="entry name" value="Histidine-containing phosphotransfer domain, HPT domain"/>
    <property type="match status" value="1"/>
</dbReference>
<evidence type="ECO:0000256" key="3">
    <source>
        <dbReference type="ARBA" id="ARBA00012438"/>
    </source>
</evidence>
<dbReference type="PROSITE" id="PS50112">
    <property type="entry name" value="PAS"/>
    <property type="match status" value="1"/>
</dbReference>
<feature type="region of interest" description="Disordered" evidence="19">
    <location>
        <begin position="1100"/>
        <end position="1128"/>
    </location>
</feature>
<evidence type="ECO:0000313" key="27">
    <source>
        <dbReference type="Proteomes" id="UP001156690"/>
    </source>
</evidence>
<dbReference type="SMART" id="SM00388">
    <property type="entry name" value="HisKA"/>
    <property type="match status" value="1"/>
</dbReference>
<keyword evidence="27" id="KW-1185">Reference proteome</keyword>
<dbReference type="InterPro" id="IPR036097">
    <property type="entry name" value="HisK_dim/P_sf"/>
</dbReference>
<keyword evidence="8" id="KW-0547">Nucleotide-binding</keyword>
<evidence type="ECO:0000259" key="22">
    <source>
        <dbReference type="PROSITE" id="PS50110"/>
    </source>
</evidence>
<evidence type="ECO:0000256" key="7">
    <source>
        <dbReference type="ARBA" id="ARBA00022692"/>
    </source>
</evidence>
<keyword evidence="7 20" id="KW-0812">Transmembrane</keyword>
<dbReference type="SMART" id="SM00387">
    <property type="entry name" value="HATPase_c"/>
    <property type="match status" value="1"/>
</dbReference>
<dbReference type="Gene3D" id="3.30.565.10">
    <property type="entry name" value="Histidine kinase-like ATPase, C-terminal domain"/>
    <property type="match status" value="1"/>
</dbReference>
<evidence type="ECO:0000259" key="23">
    <source>
        <dbReference type="PROSITE" id="PS50112"/>
    </source>
</evidence>
<feature type="domain" description="PAC" evidence="24">
    <location>
        <begin position="527"/>
        <end position="581"/>
    </location>
</feature>
<dbReference type="InterPro" id="IPR003661">
    <property type="entry name" value="HisK_dim/P_dom"/>
</dbReference>
<dbReference type="SUPFAM" id="SSF52172">
    <property type="entry name" value="CheY-like"/>
    <property type="match status" value="2"/>
</dbReference>
<keyword evidence="11" id="KW-0067">ATP-binding</keyword>
<keyword evidence="5 18" id="KW-0597">Phosphoprotein</keyword>
<evidence type="ECO:0000256" key="4">
    <source>
        <dbReference type="ARBA" id="ARBA00022475"/>
    </source>
</evidence>
<dbReference type="InterPro" id="IPR036641">
    <property type="entry name" value="HPT_dom_sf"/>
</dbReference>
<dbReference type="RefSeq" id="WP_126610103.1">
    <property type="nucleotide sequence ID" value="NZ_AP025145.1"/>
</dbReference>
<dbReference type="CDD" id="cd00130">
    <property type="entry name" value="PAS"/>
    <property type="match status" value="1"/>
</dbReference>
<keyword evidence="4" id="KW-1003">Cell membrane</keyword>
<feature type="modified residue" description="4-aspartylphosphate" evidence="18">
    <location>
        <position position="888"/>
    </location>
</feature>
<dbReference type="InterPro" id="IPR005467">
    <property type="entry name" value="His_kinase_dom"/>
</dbReference>
<dbReference type="InterPro" id="IPR000700">
    <property type="entry name" value="PAS-assoc_C"/>
</dbReference>
<dbReference type="GO" id="GO:0005524">
    <property type="term" value="F:ATP binding"/>
    <property type="evidence" value="ECO:0007669"/>
    <property type="project" value="UniProtKB-KW"/>
</dbReference>
<evidence type="ECO:0000256" key="18">
    <source>
        <dbReference type="PROSITE-ProRule" id="PRU00169"/>
    </source>
</evidence>
<evidence type="ECO:0000256" key="17">
    <source>
        <dbReference type="PROSITE-ProRule" id="PRU00110"/>
    </source>
</evidence>
<sequence length="1316" mass="148133">MKMKTLFSLLFLLMFIVNIGIIFVVDRTIDVFEEEEQILQEQANLIKMGSELKQSSDNLTKFARAYALTGDIKWKALFERVLDVRNGKAPIPEGHDFGYWDVIATEPHLNFTLTPGFMGETFLQRIHDAGMSENEVNSLAEALSKSDKLVELEERAFEQVELATSQSKQNALSLLYGQDYFDEKSRIMSAIETAYLSSMDRLISDQTSTERLVDRNSQVLFVGILILGFFLVLSFALLWLVYIAPLGRMQNQVISKVNDQDYDFKLSERVQGELGAFSSAINSLLFNLRNELRIGQTVQNYNDVIRGKEQLDDVVSATKQFLNTHFSFPLITFYQNKNGDLVSINSFGNIYDPTPENDTFPYYCLETGTHLVVEATDDAPLKLGMGEMTMELLELHAFPIQANNKPLGVIQIGTIKKLNKNTLRILNELVENFSIAFQLGLNIEMQRETEQEVTRQLELNQHIIDSIPNPTYYRNRLGEYLGVNEQFCEFMGLKVDQVLGSHIETLFNEDTVHVLKRYELELLQGTKRLEFEMVLTNGNEEERDLIVYEAPFYDQNNGIMGIVGTFMDVTETKQLERELIESKDSADKLSKIKGDFLANMSHEIRTPMNAIMGMTHLVLSSSLEEQQRVYVEKIDYASKQLLGIINDILDFSKVEAGKLQIENTAFNLDKVLDNLANVLSVKSEDKGIELIFNVSPNIPNHLTGDSLRLGQVLINLAGNAVKFTDNGEVIISVSEESRTGNLVVLRFTVEDTGIGMTPEQINNLFQAFNQGDTSTTRKYGGTGLGLSISQQLIQLMGGEIMVSSQYGKGSHFWFELELEISEETESKERYLITQHKSALVIDDNDTARLIVASMLNDMMFDVDVASNAKDAYQILEHQKKQYDLLLVDWQMPEIDGIQAIEHITEHQLCPNAKTILITAYGNQLDFNNQYAHLIDGLVLKPVNPSNLLDTIVDALGSYIAEDVQQASTDSPAKHNISGTRILLVEDNITNQEIASTILENEGATVSIANHGLDALDLLDKNTFDVVLMDMQMPVMDGLTATKEIRKRYDEFTLPVLAMTANAMREDVEACLNVGMNAHIAKPIHVPGLLAKISEFAQNLSNKKPEASQPKPALNGHAKKPENNVNSEHTFPEVEGIDLKTGLHRLSGNAEIYFSTLKRFFKSQVNDMEELLDMANEQELEKAKDKLHAIKGASANLSVDFLYQQSSRMEKEIKNGQPISKDDVKKMMSFVEMVNSQIHEAEEKPQNKIAIDSSFHKLIEQLNTALLEADTEALTIIEELQKYNLGDASPLNEMSELLDNFQFDQAADMLARLKQSI</sequence>
<organism evidence="26 27">
    <name type="scientific">Vibrio penaeicida</name>
    <dbReference type="NCBI Taxonomy" id="104609"/>
    <lineage>
        <taxon>Bacteria</taxon>
        <taxon>Pseudomonadati</taxon>
        <taxon>Pseudomonadota</taxon>
        <taxon>Gammaproteobacteria</taxon>
        <taxon>Vibrionales</taxon>
        <taxon>Vibrionaceae</taxon>
        <taxon>Vibrio</taxon>
    </lineage>
</organism>
<dbReference type="FunFam" id="1.10.287.130:FF:000002">
    <property type="entry name" value="Two-component osmosensing histidine kinase"/>
    <property type="match status" value="1"/>
</dbReference>
<evidence type="ECO:0000256" key="15">
    <source>
        <dbReference type="ARBA" id="ARBA00064003"/>
    </source>
</evidence>